<protein>
    <submittedName>
        <fullName evidence="3">Serine/threonine protein kinase</fullName>
    </submittedName>
</protein>
<feature type="domain" description="Pyrrolo-quinoline quinone repeat" evidence="2">
    <location>
        <begin position="35"/>
        <end position="113"/>
    </location>
</feature>
<dbReference type="EMBL" id="RXPE01000040">
    <property type="protein sequence ID" value="RTR23827.1"/>
    <property type="molecule type" value="Genomic_DNA"/>
</dbReference>
<dbReference type="Gene3D" id="2.130.10.10">
    <property type="entry name" value="YVTN repeat-like/Quinoprotein amine dehydrogenase"/>
    <property type="match status" value="1"/>
</dbReference>
<dbReference type="InterPro" id="IPR011047">
    <property type="entry name" value="Quinoprotein_ADH-like_sf"/>
</dbReference>
<evidence type="ECO:0000259" key="2">
    <source>
        <dbReference type="Pfam" id="PF13360"/>
    </source>
</evidence>
<reference evidence="3 4" key="1">
    <citation type="submission" date="2018-12" db="EMBL/GenBank/DDBJ databases">
        <title>Deinococcus radiophilus ATCC 27603 genome sequencing and assembly.</title>
        <authorList>
            <person name="Maclea K.S."/>
            <person name="Maynard C.R."/>
        </authorList>
    </citation>
    <scope>NUCLEOTIDE SEQUENCE [LARGE SCALE GENOMIC DNA]</scope>
    <source>
        <strain evidence="3 4">ATCC 27603</strain>
    </source>
</reference>
<keyword evidence="3" id="KW-0723">Serine/threonine-protein kinase</keyword>
<dbReference type="Proteomes" id="UP000277766">
    <property type="component" value="Unassembled WGS sequence"/>
</dbReference>
<feature type="signal peptide" evidence="1">
    <location>
        <begin position="1"/>
        <end position="27"/>
    </location>
</feature>
<keyword evidence="3" id="KW-0808">Transferase</keyword>
<dbReference type="SMART" id="SM00564">
    <property type="entry name" value="PQQ"/>
    <property type="match status" value="6"/>
</dbReference>
<dbReference type="PANTHER" id="PTHR44394">
    <property type="entry name" value="BETA-ALANINE-ACTIVATING ENZYME"/>
    <property type="match status" value="1"/>
</dbReference>
<keyword evidence="3" id="KW-0418">Kinase</keyword>
<dbReference type="Pfam" id="PF13360">
    <property type="entry name" value="PQQ_2"/>
    <property type="match status" value="2"/>
</dbReference>
<keyword evidence="4" id="KW-1185">Reference proteome</keyword>
<dbReference type="InterPro" id="IPR052091">
    <property type="entry name" value="Beta-ala_Activ/Resist"/>
</dbReference>
<keyword evidence="1" id="KW-0732">Signal</keyword>
<evidence type="ECO:0000313" key="4">
    <source>
        <dbReference type="Proteomes" id="UP000277766"/>
    </source>
</evidence>
<dbReference type="GO" id="GO:0004674">
    <property type="term" value="F:protein serine/threonine kinase activity"/>
    <property type="evidence" value="ECO:0007669"/>
    <property type="project" value="UniProtKB-KW"/>
</dbReference>
<dbReference type="PANTHER" id="PTHR44394:SF1">
    <property type="entry name" value="BETA-ALANINE-ACTIVATING ENZYME"/>
    <property type="match status" value="1"/>
</dbReference>
<evidence type="ECO:0000256" key="1">
    <source>
        <dbReference type="SAM" id="SignalP"/>
    </source>
</evidence>
<name>A0A3S0I0E1_9DEIO</name>
<proteinExistence type="predicted"/>
<dbReference type="InterPro" id="IPR002372">
    <property type="entry name" value="PQQ_rpt_dom"/>
</dbReference>
<dbReference type="SUPFAM" id="SSF50998">
    <property type="entry name" value="Quinoprotein alcohol dehydrogenase-like"/>
    <property type="match status" value="1"/>
</dbReference>
<gene>
    <name evidence="3" type="ORF">EJ104_12410</name>
</gene>
<accession>A0A3S0I0E1</accession>
<dbReference type="AlphaFoldDB" id="A0A3S0I0E1"/>
<feature type="chain" id="PRO_5018576303" evidence="1">
    <location>
        <begin position="28"/>
        <end position="551"/>
    </location>
</feature>
<feature type="domain" description="Pyrrolo-quinoline quinone repeat" evidence="2">
    <location>
        <begin position="178"/>
        <end position="294"/>
    </location>
</feature>
<dbReference type="InterPro" id="IPR018391">
    <property type="entry name" value="PQQ_b-propeller_rpt"/>
</dbReference>
<dbReference type="RefSeq" id="WP_126353279.1">
    <property type="nucleotide sequence ID" value="NZ_CP086380.1"/>
</dbReference>
<comment type="caution">
    <text evidence="3">The sequence shown here is derived from an EMBL/GenBank/DDBJ whole genome shotgun (WGS) entry which is preliminary data.</text>
</comment>
<dbReference type="OrthoDB" id="55730at2"/>
<dbReference type="InterPro" id="IPR015943">
    <property type="entry name" value="WD40/YVTN_repeat-like_dom_sf"/>
</dbReference>
<evidence type="ECO:0000313" key="3">
    <source>
        <dbReference type="EMBL" id="RTR23827.1"/>
    </source>
</evidence>
<dbReference type="Gene3D" id="2.40.10.480">
    <property type="match status" value="1"/>
</dbReference>
<sequence length="551" mass="57317">MRTLREWMFRPICGFTLTLALMGAGSAQDLNVPTWTAPLGVLSGAASNDGQITVLTSGRELYRLDAAGQTLWKVAVGDIGRAFPLLRPDGSVLAAVYDDSLYAFDPAGQQLWKTRLDGDIFASPALLPDGSAVVSTAGGSLYRLGAAGEVLWRQRLGSPSYSSPAVGPDGQVVVGSQSGTVFAYGPDGTQRWRYKAGRSVFSSPALDASGNIYFGSADGHLYSLTSAGELRWKQPAGGFVNASPIVTAAGQVVVGSFGGQVQAFGLDGTPAWTYQAGAAITVPATELWNGDLLVGDLSGVLHRVSQMGAAMGSQDLGERIDTPITVADDGTWLVTADGQLRAYRSPWPQAAGPWSSFRGVPQGWGRSLTAAEQAPWLAARRALAGPQELALTGGATPPTTSPVPPSADLVALQPTPTAPVTSPPLVAAPDGAALPLRLVNRRVHVPLADLAQRFGGTVIGTEGGQVSLNMAEQSWTLPVTDVNGVSYVSIVELGRVLGARVTPAADSLTVEWQGATQVWPLDWITLYAHPVQVAPASAPAAVERPSPAQTP</sequence>
<organism evidence="3 4">
    <name type="scientific">Deinococcus radiophilus</name>
    <dbReference type="NCBI Taxonomy" id="32062"/>
    <lineage>
        <taxon>Bacteria</taxon>
        <taxon>Thermotogati</taxon>
        <taxon>Deinococcota</taxon>
        <taxon>Deinococci</taxon>
        <taxon>Deinococcales</taxon>
        <taxon>Deinococcaceae</taxon>
        <taxon>Deinococcus</taxon>
    </lineage>
</organism>
<dbReference type="GO" id="GO:0043041">
    <property type="term" value="P:amino acid activation for nonribosomal peptide biosynthetic process"/>
    <property type="evidence" value="ECO:0007669"/>
    <property type="project" value="TreeGrafter"/>
</dbReference>